<dbReference type="InterPro" id="IPR036663">
    <property type="entry name" value="Fumarylacetoacetase_C_sf"/>
</dbReference>
<keyword evidence="3" id="KW-0479">Metal-binding</keyword>
<accession>A0A916SRV6</accession>
<reference evidence="6" key="1">
    <citation type="journal article" date="2014" name="Int. J. Syst. Evol. Microbiol.">
        <title>Complete genome sequence of Corynebacterium casei LMG S-19264T (=DSM 44701T), isolated from a smear-ripened cheese.</title>
        <authorList>
            <consortium name="US DOE Joint Genome Institute (JGI-PGF)"/>
            <person name="Walter F."/>
            <person name="Albersmeier A."/>
            <person name="Kalinowski J."/>
            <person name="Ruckert C."/>
        </authorList>
    </citation>
    <scope>NUCLEOTIDE SEQUENCE</scope>
    <source>
        <strain evidence="6">CGMCC 1.15322</strain>
    </source>
</reference>
<dbReference type="FunFam" id="3.90.850.10:FF:000002">
    <property type="entry name" value="2-hydroxyhepta-2,4-diene-1,7-dioate isomerase"/>
    <property type="match status" value="1"/>
</dbReference>
<comment type="cofactor">
    <cofactor evidence="1">
        <name>Mg(2+)</name>
        <dbReference type="ChEBI" id="CHEBI:18420"/>
    </cofactor>
</comment>
<dbReference type="AlphaFoldDB" id="A0A916SRV6"/>
<keyword evidence="7" id="KW-1185">Reference proteome</keyword>
<comment type="similarity">
    <text evidence="2">Belongs to the FAH family.</text>
</comment>
<dbReference type="Proteomes" id="UP000620596">
    <property type="component" value="Unassembled WGS sequence"/>
</dbReference>
<gene>
    <name evidence="6" type="ORF">GCM10011496_37490</name>
</gene>
<proteinExistence type="inferred from homology"/>
<dbReference type="InterPro" id="IPR011234">
    <property type="entry name" value="Fumarylacetoacetase-like_C"/>
</dbReference>
<evidence type="ECO:0000313" key="7">
    <source>
        <dbReference type="Proteomes" id="UP000620596"/>
    </source>
</evidence>
<dbReference type="PANTHER" id="PTHR42796">
    <property type="entry name" value="FUMARYLACETOACETATE HYDROLASE DOMAIN-CONTAINING PROTEIN 2A-RELATED"/>
    <property type="match status" value="1"/>
</dbReference>
<evidence type="ECO:0000256" key="3">
    <source>
        <dbReference type="ARBA" id="ARBA00022723"/>
    </source>
</evidence>
<dbReference type="Pfam" id="PF01557">
    <property type="entry name" value="FAA_hydrolase"/>
    <property type="match status" value="1"/>
</dbReference>
<dbReference type="GO" id="GO:0046872">
    <property type="term" value="F:metal ion binding"/>
    <property type="evidence" value="ECO:0007669"/>
    <property type="project" value="UniProtKB-KW"/>
</dbReference>
<protein>
    <submittedName>
        <fullName evidence="6">5-oxopent-3-ene-1,2,5-tricarboxylate decarboxylase</fullName>
    </submittedName>
</protein>
<evidence type="ECO:0000256" key="4">
    <source>
        <dbReference type="ARBA" id="ARBA00022801"/>
    </source>
</evidence>
<sequence length="295" mass="31942">MKLVRFLSKGQEGWAVHDAATDCWHGTTSDSEVYPGAVDALIRTGGNALTNAAAMMASQAAVDLADIQFLAPVAQPPKIICVGLNYKDHSEESGFKQPDYPTLFSRFNTSVVAHDAALIHTDLSDTLDYEGELVVVIGKGGINISREDALSHVLGYSVFNDGSIREYQFKSPQWMMGKNFDGTGAFGPWLVTADELPPGARGLLLETRLNGQTVQSANTDDMVFDVESLIMILSEVFTLEAGDLIVAGTPSGIGHAREPKLYMRPGDVCEVEIERIGLLRNKVQSRVPANPTVHH</sequence>
<dbReference type="GO" id="GO:0016787">
    <property type="term" value="F:hydrolase activity"/>
    <property type="evidence" value="ECO:0007669"/>
    <property type="project" value="UniProtKB-KW"/>
</dbReference>
<keyword evidence="4" id="KW-0378">Hydrolase</keyword>
<evidence type="ECO:0000313" key="6">
    <source>
        <dbReference type="EMBL" id="GGB13107.1"/>
    </source>
</evidence>
<dbReference type="GO" id="GO:0019752">
    <property type="term" value="P:carboxylic acid metabolic process"/>
    <property type="evidence" value="ECO:0007669"/>
    <property type="project" value="UniProtKB-ARBA"/>
</dbReference>
<comment type="caution">
    <text evidence="6">The sequence shown here is derived from an EMBL/GenBank/DDBJ whole genome shotgun (WGS) entry which is preliminary data.</text>
</comment>
<dbReference type="InterPro" id="IPR051121">
    <property type="entry name" value="FAH"/>
</dbReference>
<dbReference type="SUPFAM" id="SSF56529">
    <property type="entry name" value="FAH"/>
    <property type="match status" value="1"/>
</dbReference>
<dbReference type="EMBL" id="BMIG01000020">
    <property type="protein sequence ID" value="GGB13107.1"/>
    <property type="molecule type" value="Genomic_DNA"/>
</dbReference>
<dbReference type="RefSeq" id="WP_188710080.1">
    <property type="nucleotide sequence ID" value="NZ_BMIG01000020.1"/>
</dbReference>
<evidence type="ECO:0000259" key="5">
    <source>
        <dbReference type="Pfam" id="PF01557"/>
    </source>
</evidence>
<reference evidence="6" key="2">
    <citation type="submission" date="2020-09" db="EMBL/GenBank/DDBJ databases">
        <authorList>
            <person name="Sun Q."/>
            <person name="Zhou Y."/>
        </authorList>
    </citation>
    <scope>NUCLEOTIDE SEQUENCE</scope>
    <source>
        <strain evidence="6">CGMCC 1.15322</strain>
    </source>
</reference>
<name>A0A916SRV6_9BURK</name>
<evidence type="ECO:0000256" key="2">
    <source>
        <dbReference type="ARBA" id="ARBA00010211"/>
    </source>
</evidence>
<organism evidence="6 7">
    <name type="scientific">Polaromonas eurypsychrophila</name>
    <dbReference type="NCBI Taxonomy" id="1614635"/>
    <lineage>
        <taxon>Bacteria</taxon>
        <taxon>Pseudomonadati</taxon>
        <taxon>Pseudomonadota</taxon>
        <taxon>Betaproteobacteria</taxon>
        <taxon>Burkholderiales</taxon>
        <taxon>Comamonadaceae</taxon>
        <taxon>Polaromonas</taxon>
    </lineage>
</organism>
<evidence type="ECO:0000256" key="1">
    <source>
        <dbReference type="ARBA" id="ARBA00001946"/>
    </source>
</evidence>
<feature type="domain" description="Fumarylacetoacetase-like C-terminal" evidence="5">
    <location>
        <begin position="78"/>
        <end position="284"/>
    </location>
</feature>
<dbReference type="GO" id="GO:0016853">
    <property type="term" value="F:isomerase activity"/>
    <property type="evidence" value="ECO:0007669"/>
    <property type="project" value="UniProtKB-ARBA"/>
</dbReference>
<dbReference type="PANTHER" id="PTHR42796:SF4">
    <property type="entry name" value="FUMARYLACETOACETATE HYDROLASE DOMAIN-CONTAINING PROTEIN 2A"/>
    <property type="match status" value="1"/>
</dbReference>
<dbReference type="Gene3D" id="3.90.850.10">
    <property type="entry name" value="Fumarylacetoacetase-like, C-terminal domain"/>
    <property type="match status" value="1"/>
</dbReference>